<feature type="transmembrane region" description="Helical" evidence="1">
    <location>
        <begin position="36"/>
        <end position="54"/>
    </location>
</feature>
<dbReference type="OrthoDB" id="5191668at2"/>
<protein>
    <submittedName>
        <fullName evidence="2">Major facilitator transporter</fullName>
    </submittedName>
</protein>
<keyword evidence="1" id="KW-0472">Membrane</keyword>
<evidence type="ECO:0000313" key="3">
    <source>
        <dbReference type="Proteomes" id="UP000077701"/>
    </source>
</evidence>
<feature type="transmembrane region" description="Helical" evidence="1">
    <location>
        <begin position="12"/>
        <end position="30"/>
    </location>
</feature>
<keyword evidence="1" id="KW-1133">Transmembrane helix</keyword>
<accession>A0A171DIH7</accession>
<dbReference type="STRING" id="161355.PS9374_04373"/>
<reference evidence="2 3" key="1">
    <citation type="journal article" date="2016" name="Genome Announc.">
        <title>Draft Genome Sequence of Planomonospora sphaerica JCM9374, a Rare Actinomycete.</title>
        <authorList>
            <person name="Dohra H."/>
            <person name="Suzuki T."/>
            <person name="Inoue Y."/>
            <person name="Kodani S."/>
        </authorList>
    </citation>
    <scope>NUCLEOTIDE SEQUENCE [LARGE SCALE GENOMIC DNA]</scope>
    <source>
        <strain evidence="2 3">JCM 9374</strain>
    </source>
</reference>
<organism evidence="2 3">
    <name type="scientific">Planomonospora sphaerica</name>
    <dbReference type="NCBI Taxonomy" id="161355"/>
    <lineage>
        <taxon>Bacteria</taxon>
        <taxon>Bacillati</taxon>
        <taxon>Actinomycetota</taxon>
        <taxon>Actinomycetes</taxon>
        <taxon>Streptosporangiales</taxon>
        <taxon>Streptosporangiaceae</taxon>
        <taxon>Planomonospora</taxon>
    </lineage>
</organism>
<dbReference type="AlphaFoldDB" id="A0A171DIH7"/>
<feature type="transmembrane region" description="Helical" evidence="1">
    <location>
        <begin position="61"/>
        <end position="80"/>
    </location>
</feature>
<dbReference type="EMBL" id="BDCX01000010">
    <property type="protein sequence ID" value="GAT68708.1"/>
    <property type="molecule type" value="Genomic_DNA"/>
</dbReference>
<name>A0A171DIH7_9ACTN</name>
<evidence type="ECO:0000256" key="1">
    <source>
        <dbReference type="SAM" id="Phobius"/>
    </source>
</evidence>
<keyword evidence="1" id="KW-0812">Transmembrane</keyword>
<reference evidence="3" key="2">
    <citation type="submission" date="2016-04" db="EMBL/GenBank/DDBJ databases">
        <title>Planomonospora sphaerica JCM9374 whole genome shotgun sequence.</title>
        <authorList>
            <person name="Suzuki T."/>
            <person name="Dohra H."/>
            <person name="Kodani S."/>
        </authorList>
    </citation>
    <scope>NUCLEOTIDE SEQUENCE [LARGE SCALE GENOMIC DNA]</scope>
    <source>
        <strain evidence="3">JCM 9374</strain>
    </source>
</reference>
<proteinExistence type="predicted"/>
<sequence>MTASPLLRITRAAAFAAVCIGLSTAAHLLAGGAICAQSAAGGLVLAFTAGLAAAGRERPLAVILPLLAGVQVALHVLFSLTHASLTHASLAHAAPAAEVAGITGHAHTGLAPSLGMLIAHGWAVALTALWLARGEAALWALLRRLPLRLRRLLWVFRLPEPVPFLTATSAEPVAPRRTTLLRHAVHRRGPPRQVTAALR</sequence>
<dbReference type="RefSeq" id="WP_068899433.1">
    <property type="nucleotide sequence ID" value="NZ_BDCX01000010.1"/>
</dbReference>
<comment type="caution">
    <text evidence="2">The sequence shown here is derived from an EMBL/GenBank/DDBJ whole genome shotgun (WGS) entry which is preliminary data.</text>
</comment>
<keyword evidence="3" id="KW-1185">Reference proteome</keyword>
<dbReference type="Proteomes" id="UP000077701">
    <property type="component" value="Unassembled WGS sequence"/>
</dbReference>
<feature type="transmembrane region" description="Helical" evidence="1">
    <location>
        <begin position="122"/>
        <end position="142"/>
    </location>
</feature>
<evidence type="ECO:0000313" key="2">
    <source>
        <dbReference type="EMBL" id="GAT68708.1"/>
    </source>
</evidence>
<gene>
    <name evidence="2" type="ORF">PS9374_04373</name>
</gene>